<dbReference type="InterPro" id="IPR019576">
    <property type="entry name" value="Pyridoxamine_oxidase_dimer_C"/>
</dbReference>
<dbReference type="Pfam" id="PF01243">
    <property type="entry name" value="PNPOx_N"/>
    <property type="match status" value="1"/>
</dbReference>
<feature type="binding site" evidence="9">
    <location>
        <position position="183"/>
    </location>
    <ligand>
        <name>FMN</name>
        <dbReference type="ChEBI" id="CHEBI:58210"/>
    </ligand>
</feature>
<dbReference type="NCBIfam" id="TIGR00558">
    <property type="entry name" value="pdxH"/>
    <property type="match status" value="1"/>
</dbReference>
<accession>D1CFP6</accession>
<keyword evidence="3" id="KW-0285">Flavoprotein</keyword>
<dbReference type="eggNOG" id="COG0259">
    <property type="taxonomic scope" value="Bacteria"/>
</dbReference>
<dbReference type="InterPro" id="IPR011576">
    <property type="entry name" value="Pyridox_Oxase_N"/>
</dbReference>
<dbReference type="PANTHER" id="PTHR10851">
    <property type="entry name" value="PYRIDOXINE-5-PHOSPHATE OXIDASE"/>
    <property type="match status" value="1"/>
</dbReference>
<name>D1CFP6_THET1</name>
<comment type="subunit">
    <text evidence="2">Homodimer.</text>
</comment>
<proteinExistence type="inferred from homology"/>
<sequence length="200" mass="23405">MTDAYRYMNPDPYEQFRIWFDAARNSSNPQPDAMALATVSRASLPSVRMVLLKAFDRRGFVFFTNYNSRKARELEETGYAAAAFFWANPCQRQVRIEGRVEKISEEESDMYFLSRPRGSQIAAWASPQSAVIPDRGYLESLVEQVERRFQGKQVSRPEFWGGYRIVPHAFEFWEGKPNRLHDRFRYLLKDGTWSLDRLAP</sequence>
<feature type="domain" description="Pyridoxamine 5'-phosphate oxidase N-terminal" evidence="10">
    <location>
        <begin position="29"/>
        <end position="146"/>
    </location>
</feature>
<dbReference type="InterPro" id="IPR012349">
    <property type="entry name" value="Split_barrel_FMN-bd"/>
</dbReference>
<gene>
    <name evidence="12" type="ordered locus">Tter_0835</name>
</gene>
<dbReference type="GO" id="GO:0004733">
    <property type="term" value="F:pyridoxamine phosphate oxidase activity"/>
    <property type="evidence" value="ECO:0007669"/>
    <property type="project" value="UniProtKB-UniRule"/>
</dbReference>
<comment type="pathway">
    <text evidence="7">Cofactor metabolism.</text>
</comment>
<dbReference type="Proteomes" id="UP000000323">
    <property type="component" value="Chromosome 1"/>
</dbReference>
<evidence type="ECO:0000256" key="7">
    <source>
        <dbReference type="ARBA" id="ARBA00060587"/>
    </source>
</evidence>
<dbReference type="GO" id="GO:0010181">
    <property type="term" value="F:FMN binding"/>
    <property type="evidence" value="ECO:0007669"/>
    <property type="project" value="UniProtKB-UniRule"/>
</dbReference>
<evidence type="ECO:0000256" key="3">
    <source>
        <dbReference type="ARBA" id="ARBA00022630"/>
    </source>
</evidence>
<reference evidence="13" key="1">
    <citation type="journal article" date="2010" name="Stand. Genomic Sci.">
        <title>Complete genome sequence of 'Thermobaculum terrenum' type strain (YNP1).</title>
        <authorList>
            <person name="Kiss H."/>
            <person name="Cleland D."/>
            <person name="Lapidus A."/>
            <person name="Lucas S."/>
            <person name="Glavina Del Rio T."/>
            <person name="Nolan M."/>
            <person name="Tice H."/>
            <person name="Han C."/>
            <person name="Goodwin L."/>
            <person name="Pitluck S."/>
            <person name="Liolios K."/>
            <person name="Ivanova N."/>
            <person name="Mavromatis K."/>
            <person name="Ovchinnikova G."/>
            <person name="Pati A."/>
            <person name="Chen A."/>
            <person name="Palaniappan K."/>
            <person name="Land M."/>
            <person name="Hauser L."/>
            <person name="Chang Y."/>
            <person name="Jeffries C."/>
            <person name="Lu M."/>
            <person name="Brettin T."/>
            <person name="Detter J."/>
            <person name="Goker M."/>
            <person name="Tindall B."/>
            <person name="Beck B."/>
            <person name="McDermott T."/>
            <person name="Woyke T."/>
            <person name="Bristow J."/>
            <person name="Eisen J."/>
            <person name="Markowitz V."/>
            <person name="Hugenholtz P."/>
            <person name="Kyrpides N."/>
            <person name="Klenk H."/>
            <person name="Cheng J."/>
        </authorList>
    </citation>
    <scope>NUCLEOTIDE SEQUENCE [LARGE SCALE GENOMIC DNA]</scope>
    <source>
        <strain evidence="13">ATCC BAA-798 / YNP1</strain>
    </source>
</reference>
<keyword evidence="5 12" id="KW-0560">Oxidoreductase</keyword>
<dbReference type="GO" id="GO:0008615">
    <property type="term" value="P:pyridoxine biosynthetic process"/>
    <property type="evidence" value="ECO:0007669"/>
    <property type="project" value="UniProtKB-UniRule"/>
</dbReference>
<dbReference type="AlphaFoldDB" id="D1CFP6"/>
<feature type="binding site" evidence="9">
    <location>
        <position position="69"/>
    </location>
    <ligand>
        <name>FMN</name>
        <dbReference type="ChEBI" id="CHEBI:58210"/>
    </ligand>
</feature>
<evidence type="ECO:0000256" key="9">
    <source>
        <dbReference type="PIRSR" id="PIRSR000190-2"/>
    </source>
</evidence>
<dbReference type="OrthoDB" id="9780392at2"/>
<keyword evidence="6" id="KW-0664">Pyridoxine biosynthesis</keyword>
<feature type="binding site" evidence="9">
    <location>
        <begin position="128"/>
        <end position="129"/>
    </location>
    <ligand>
        <name>FMN</name>
        <dbReference type="ChEBI" id="CHEBI:58210"/>
    </ligand>
</feature>
<feature type="binding site" evidence="9">
    <location>
        <position position="70"/>
    </location>
    <ligand>
        <name>FMN</name>
        <dbReference type="ChEBI" id="CHEBI:58210"/>
    </ligand>
</feature>
<feature type="binding site" evidence="9">
    <location>
        <position position="93"/>
    </location>
    <ligand>
        <name>FMN</name>
        <dbReference type="ChEBI" id="CHEBI:58210"/>
    </ligand>
</feature>
<dbReference type="SUPFAM" id="SSF50475">
    <property type="entry name" value="FMN-binding split barrel"/>
    <property type="match status" value="1"/>
</dbReference>
<dbReference type="Gene3D" id="2.30.110.10">
    <property type="entry name" value="Electron Transport, Fmn-binding Protein, Chain A"/>
    <property type="match status" value="1"/>
</dbReference>
<evidence type="ECO:0000313" key="13">
    <source>
        <dbReference type="Proteomes" id="UP000000323"/>
    </source>
</evidence>
<dbReference type="HAMAP" id="MF_01629">
    <property type="entry name" value="PdxH"/>
    <property type="match status" value="1"/>
</dbReference>
<comment type="similarity">
    <text evidence="1">Belongs to the pyridoxamine 5'-phosphate oxidase family.</text>
</comment>
<comment type="cofactor">
    <cofactor evidence="9">
        <name>FMN</name>
        <dbReference type="ChEBI" id="CHEBI:58210"/>
    </cofactor>
    <text evidence="9">Binds 1 FMN per subunit.</text>
</comment>
<evidence type="ECO:0000256" key="5">
    <source>
        <dbReference type="ARBA" id="ARBA00023002"/>
    </source>
</evidence>
<dbReference type="RefSeq" id="WP_012874787.1">
    <property type="nucleotide sequence ID" value="NC_013525.1"/>
</dbReference>
<dbReference type="PROSITE" id="PS01064">
    <property type="entry name" value="PYRIDOX_OXIDASE"/>
    <property type="match status" value="1"/>
</dbReference>
<keyword evidence="13" id="KW-1185">Reference proteome</keyword>
<dbReference type="NCBIfam" id="NF004231">
    <property type="entry name" value="PRK05679.1"/>
    <property type="match status" value="1"/>
</dbReference>
<feature type="binding site" evidence="9">
    <location>
        <begin position="63"/>
        <end position="64"/>
    </location>
    <ligand>
        <name>FMN</name>
        <dbReference type="ChEBI" id="CHEBI:58210"/>
    </ligand>
</feature>
<evidence type="ECO:0000259" key="11">
    <source>
        <dbReference type="Pfam" id="PF10590"/>
    </source>
</evidence>
<dbReference type="FunFam" id="2.30.110.10:FF:000020">
    <property type="entry name" value="PNPO isoform 11"/>
    <property type="match status" value="1"/>
</dbReference>
<dbReference type="HOGENOM" id="CLU_032263_2_2_0"/>
<evidence type="ECO:0000256" key="2">
    <source>
        <dbReference type="ARBA" id="ARBA00011738"/>
    </source>
</evidence>
<evidence type="ECO:0000313" key="12">
    <source>
        <dbReference type="EMBL" id="ACZ41752.1"/>
    </source>
</evidence>
<dbReference type="EMBL" id="CP001825">
    <property type="protein sequence ID" value="ACZ41752.1"/>
    <property type="molecule type" value="Genomic_DNA"/>
</dbReference>
<dbReference type="PANTHER" id="PTHR10851:SF0">
    <property type="entry name" value="PYRIDOXINE-5'-PHOSPHATE OXIDASE"/>
    <property type="match status" value="1"/>
</dbReference>
<evidence type="ECO:0000256" key="4">
    <source>
        <dbReference type="ARBA" id="ARBA00022643"/>
    </source>
</evidence>
<feature type="binding site" evidence="9">
    <location>
        <position position="173"/>
    </location>
    <ligand>
        <name>FMN</name>
        <dbReference type="ChEBI" id="CHEBI:58210"/>
    </ligand>
</feature>
<dbReference type="PIRSF" id="PIRSF000190">
    <property type="entry name" value="Pyd_amn-ph_oxd"/>
    <property type="match status" value="1"/>
</dbReference>
<dbReference type="EC" id="1.4.3.5" evidence="8"/>
<keyword evidence="4 9" id="KW-0288">FMN</keyword>
<dbReference type="InterPro" id="IPR000659">
    <property type="entry name" value="Pyridox_Oxase"/>
</dbReference>
<evidence type="ECO:0000256" key="6">
    <source>
        <dbReference type="ARBA" id="ARBA00023096"/>
    </source>
</evidence>
<evidence type="ECO:0000259" key="10">
    <source>
        <dbReference type="Pfam" id="PF01243"/>
    </source>
</evidence>
<dbReference type="KEGG" id="ttr:Tter_0835"/>
<dbReference type="STRING" id="525904.Tter_0835"/>
<dbReference type="Pfam" id="PF10590">
    <property type="entry name" value="PNP_phzG_C"/>
    <property type="match status" value="1"/>
</dbReference>
<feature type="binding site" evidence="9">
    <location>
        <begin position="48"/>
        <end position="53"/>
    </location>
    <ligand>
        <name>FMN</name>
        <dbReference type="ChEBI" id="CHEBI:58210"/>
    </ligand>
</feature>
<dbReference type="InterPro" id="IPR019740">
    <property type="entry name" value="Pyridox_Oxase_CS"/>
</dbReference>
<evidence type="ECO:0000256" key="8">
    <source>
        <dbReference type="NCBIfam" id="TIGR00558"/>
    </source>
</evidence>
<organism evidence="12 13">
    <name type="scientific">Thermobaculum terrenum (strain ATCC BAA-798 / CCMEE 7001 / YNP1)</name>
    <dbReference type="NCBI Taxonomy" id="525904"/>
    <lineage>
        <taxon>Bacteria</taxon>
        <taxon>Bacillati</taxon>
        <taxon>Chloroflexota</taxon>
        <taxon>Chloroflexia</taxon>
        <taxon>Candidatus Thermobaculales</taxon>
        <taxon>Candidatus Thermobaculaceae</taxon>
        <taxon>Thermobaculum</taxon>
    </lineage>
</organism>
<protein>
    <recommendedName>
        <fullName evidence="8">Pyridoxamine 5'-phosphate oxidase</fullName>
        <ecNumber evidence="8">1.4.3.5</ecNumber>
    </recommendedName>
</protein>
<feature type="domain" description="Pyridoxine 5'-phosphate oxidase dimerisation C-terminal" evidence="11">
    <location>
        <begin position="160"/>
        <end position="200"/>
    </location>
</feature>
<evidence type="ECO:0000256" key="1">
    <source>
        <dbReference type="ARBA" id="ARBA00007301"/>
    </source>
</evidence>